<dbReference type="KEGG" id="phm:PSMK_00520"/>
<organism evidence="2 3">
    <name type="scientific">Phycisphaera mikurensis (strain NBRC 102666 / KCTC 22515 / FYK2301M01)</name>
    <dbReference type="NCBI Taxonomy" id="1142394"/>
    <lineage>
        <taxon>Bacteria</taxon>
        <taxon>Pseudomonadati</taxon>
        <taxon>Planctomycetota</taxon>
        <taxon>Phycisphaerae</taxon>
        <taxon>Phycisphaerales</taxon>
        <taxon>Phycisphaeraceae</taxon>
        <taxon>Phycisphaera</taxon>
    </lineage>
</organism>
<dbReference type="AlphaFoldDB" id="I0IAC3"/>
<dbReference type="HOGENOM" id="CLU_1383010_0_0_0"/>
<dbReference type="STRING" id="1142394.PSMK_00520"/>
<evidence type="ECO:0000256" key="1">
    <source>
        <dbReference type="SAM" id="MobiDB-lite"/>
    </source>
</evidence>
<evidence type="ECO:0000313" key="2">
    <source>
        <dbReference type="EMBL" id="BAM02211.1"/>
    </source>
</evidence>
<keyword evidence="3" id="KW-1185">Reference proteome</keyword>
<sequence length="197" mass="20683">MRSAGGRRVGRAAEPGGIASVPTPRTVADFAVRERRSADPREPRRRFCAMSGRRVGTAGVVVAALPLLGGCAGGLELAALGAVANAAKTGGTAMKFGKVDMALMTTPEVVADAVYASFDELGFRVFSDATSEDGFRREIVSMNPRGHEYKFVIKPVSDGVTFVRLDIGLFGSNPVGQLIAQRLRVNLGFSGVEAEPA</sequence>
<gene>
    <name evidence="2" type="ordered locus">PSMK_00520</name>
</gene>
<evidence type="ECO:0008006" key="4">
    <source>
        <dbReference type="Google" id="ProtNLM"/>
    </source>
</evidence>
<protein>
    <recommendedName>
        <fullName evidence="4">DUF3568 family protein</fullName>
    </recommendedName>
</protein>
<dbReference type="EMBL" id="AP012338">
    <property type="protein sequence ID" value="BAM02211.1"/>
    <property type="molecule type" value="Genomic_DNA"/>
</dbReference>
<name>I0IAC3_PHYMF</name>
<proteinExistence type="predicted"/>
<dbReference type="Proteomes" id="UP000007881">
    <property type="component" value="Chromosome"/>
</dbReference>
<feature type="region of interest" description="Disordered" evidence="1">
    <location>
        <begin position="1"/>
        <end position="23"/>
    </location>
</feature>
<reference evidence="2 3" key="1">
    <citation type="submission" date="2012-02" db="EMBL/GenBank/DDBJ databases">
        <title>Complete genome sequence of Phycisphaera mikurensis NBRC 102666.</title>
        <authorList>
            <person name="Ankai A."/>
            <person name="Hosoyama A."/>
            <person name="Terui Y."/>
            <person name="Sekine M."/>
            <person name="Fukai R."/>
            <person name="Kato Y."/>
            <person name="Nakamura S."/>
            <person name="Yamada-Narita S."/>
            <person name="Kawakoshi A."/>
            <person name="Fukunaga Y."/>
            <person name="Yamazaki S."/>
            <person name="Fujita N."/>
        </authorList>
    </citation>
    <scope>NUCLEOTIDE SEQUENCE [LARGE SCALE GENOMIC DNA]</scope>
    <source>
        <strain evidence="3">NBRC 102666 / KCTC 22515 / FYK2301M01</strain>
    </source>
</reference>
<feature type="compositionally biased region" description="Low complexity" evidence="1">
    <location>
        <begin position="1"/>
        <end position="17"/>
    </location>
</feature>
<evidence type="ECO:0000313" key="3">
    <source>
        <dbReference type="Proteomes" id="UP000007881"/>
    </source>
</evidence>
<accession>I0IAC3</accession>